<organism evidence="2 3">
    <name type="scientific">Streptomyces boluensis</name>
    <dbReference type="NCBI Taxonomy" id="1775135"/>
    <lineage>
        <taxon>Bacteria</taxon>
        <taxon>Bacillati</taxon>
        <taxon>Actinomycetota</taxon>
        <taxon>Actinomycetes</taxon>
        <taxon>Kitasatosporales</taxon>
        <taxon>Streptomycetaceae</taxon>
        <taxon>Streptomyces</taxon>
    </lineage>
</organism>
<evidence type="ECO:0000256" key="1">
    <source>
        <dbReference type="SAM" id="MobiDB-lite"/>
    </source>
</evidence>
<feature type="region of interest" description="Disordered" evidence="1">
    <location>
        <begin position="1"/>
        <end position="46"/>
    </location>
</feature>
<keyword evidence="3" id="KW-1185">Reference proteome</keyword>
<gene>
    <name evidence="2" type="ORF">GUY60_25410</name>
</gene>
<accession>A0A964USW0</accession>
<dbReference type="RefSeq" id="WP_161701768.1">
    <property type="nucleotide sequence ID" value="NZ_JAAAHS010000242.1"/>
</dbReference>
<name>A0A964USW0_9ACTN</name>
<dbReference type="AlphaFoldDB" id="A0A964USW0"/>
<sequence>MTRLDNTQDAAGKAEAAQAKKVETATKSVTGARAKLKTRLRADSKS</sequence>
<reference evidence="2" key="1">
    <citation type="submission" date="2020-01" db="EMBL/GenBank/DDBJ databases">
        <title>Whole-genome analyses of novel actinobacteria.</title>
        <authorList>
            <person name="Sahin N."/>
        </authorList>
    </citation>
    <scope>NUCLEOTIDE SEQUENCE</scope>
    <source>
        <strain evidence="2">YC537</strain>
    </source>
</reference>
<evidence type="ECO:0000313" key="3">
    <source>
        <dbReference type="Proteomes" id="UP000598297"/>
    </source>
</evidence>
<comment type="caution">
    <text evidence="2">The sequence shown here is derived from an EMBL/GenBank/DDBJ whole genome shotgun (WGS) entry which is preliminary data.</text>
</comment>
<proteinExistence type="predicted"/>
<dbReference type="Proteomes" id="UP000598297">
    <property type="component" value="Unassembled WGS sequence"/>
</dbReference>
<evidence type="ECO:0000313" key="2">
    <source>
        <dbReference type="EMBL" id="NBE54701.1"/>
    </source>
</evidence>
<protein>
    <submittedName>
        <fullName evidence="2">Uncharacterized protein</fullName>
    </submittedName>
</protein>
<dbReference type="EMBL" id="JAAAHS010000242">
    <property type="protein sequence ID" value="NBE54701.1"/>
    <property type="molecule type" value="Genomic_DNA"/>
</dbReference>